<comment type="caution">
    <text evidence="1">The sequence shown here is derived from an EMBL/GenBank/DDBJ whole genome shotgun (WGS) entry which is preliminary data.</text>
</comment>
<evidence type="ECO:0000313" key="1">
    <source>
        <dbReference type="EMBL" id="CCH70939.1"/>
    </source>
</evidence>
<dbReference type="EMBL" id="CAIZ01000144">
    <property type="protein sequence ID" value="CCH70939.1"/>
    <property type="molecule type" value="Genomic_DNA"/>
</dbReference>
<dbReference type="eggNOG" id="ENOG502Z9X3">
    <property type="taxonomic scope" value="Bacteria"/>
</dbReference>
<protein>
    <submittedName>
        <fullName evidence="1">Uncharacterized protein</fullName>
    </submittedName>
</protein>
<dbReference type="Proteomes" id="UP000013167">
    <property type="component" value="Unassembled WGS sequence"/>
</dbReference>
<name>N0E619_9MICO</name>
<gene>
    <name evidence="1" type="ORF">BN10_720018</name>
</gene>
<evidence type="ECO:0000313" key="2">
    <source>
        <dbReference type="Proteomes" id="UP000013167"/>
    </source>
</evidence>
<keyword evidence="2" id="KW-1185">Reference proteome</keyword>
<reference evidence="1 2" key="1">
    <citation type="journal article" date="2013" name="ISME J.">
        <title>A metabolic model for members of the genus Tetrasphaera involved in enhanced biological phosphorus removal.</title>
        <authorList>
            <person name="Kristiansen R."/>
            <person name="Nguyen H.T.T."/>
            <person name="Saunders A.M."/>
            <person name="Nielsen J.L."/>
            <person name="Wimmer R."/>
            <person name="Le V.Q."/>
            <person name="McIlroy S.J."/>
            <person name="Petrovski S."/>
            <person name="Seviour R.J."/>
            <person name="Calteau A."/>
            <person name="Nielsen K.L."/>
            <person name="Nielsen P.H."/>
        </authorList>
    </citation>
    <scope>NUCLEOTIDE SEQUENCE [LARGE SCALE GENOMIC DNA]</scope>
    <source>
        <strain evidence="1 2">Lp2</strain>
    </source>
</reference>
<dbReference type="RefSeq" id="WP_010850775.1">
    <property type="nucleotide sequence ID" value="NZ_HF570956.1"/>
</dbReference>
<sequence>MTVFESAKGSRRGSDAVKFIVPVPDSPYYLWQALVQMASFRELGYEEDAHYPIVYFNERPSDLLLRFWESDEIRASLHLYPDTRTETSYSASMKPWLTGKFFEQFPGESSSVYNYLDPDCVFTRPMDFAPFLAGDDTWYGSNTRSYTGVQYLRDKGDQLFLDLCGIAGVVADDVLAHDENSIGAQYFVKGAGADFWFDVERTSVLAYHHMRDTAALYHPADHQYPVQAWCAEMYMQQFATIKAGFTPRATPLMDFSWANAPAADWDAKPYFHDAGQPTENGRDFCKLTWQSSPFRKEIAVSRESASWQYLQLIRRTEKMFPDLIWD</sequence>
<dbReference type="OrthoDB" id="7295299at2"/>
<accession>N0E619</accession>
<dbReference type="AlphaFoldDB" id="N0E619"/>
<proteinExistence type="predicted"/>
<organism evidence="1 2">
    <name type="scientific">Phycicoccus elongatus Lp2</name>
    <dbReference type="NCBI Taxonomy" id="1193181"/>
    <lineage>
        <taxon>Bacteria</taxon>
        <taxon>Bacillati</taxon>
        <taxon>Actinomycetota</taxon>
        <taxon>Actinomycetes</taxon>
        <taxon>Micrococcales</taxon>
        <taxon>Intrasporangiaceae</taxon>
        <taxon>Phycicoccus</taxon>
    </lineage>
</organism>
<dbReference type="HOGENOM" id="CLU_952471_0_0_11"/>